<dbReference type="AlphaFoldDB" id="A0ABC9YVZ3"/>
<dbReference type="EMBL" id="BBYQ01000058">
    <property type="protein sequence ID" value="GAP29529.1"/>
    <property type="molecule type" value="Genomic_DNA"/>
</dbReference>
<organism evidence="1 2">
    <name type="scientific">Nocardia seriolae</name>
    <dbReference type="NCBI Taxonomy" id="37332"/>
    <lineage>
        <taxon>Bacteria</taxon>
        <taxon>Bacillati</taxon>
        <taxon>Actinomycetota</taxon>
        <taxon>Actinomycetes</taxon>
        <taxon>Mycobacteriales</taxon>
        <taxon>Nocardiaceae</taxon>
        <taxon>Nocardia</taxon>
    </lineage>
</organism>
<reference evidence="2" key="1">
    <citation type="submission" date="2015-07" db="EMBL/GenBank/DDBJ databases">
        <title>Nocardia seriolae U-1 whole genome shotgun sequence.</title>
        <authorList>
            <person name="Imajoh M."/>
            <person name="Fukumoto Y."/>
            <person name="Sukeda M."/>
            <person name="Yamane J."/>
            <person name="Yamasaki K."/>
            <person name="Shimizu M."/>
            <person name="Ohnishi K."/>
            <person name="Oshima S."/>
        </authorList>
    </citation>
    <scope>NUCLEOTIDE SEQUENCE [LARGE SCALE GENOMIC DNA]</scope>
    <source>
        <strain evidence="2">U-1</strain>
    </source>
</reference>
<evidence type="ECO:0000313" key="2">
    <source>
        <dbReference type="Proteomes" id="UP000037179"/>
    </source>
</evidence>
<gene>
    <name evidence="1" type="ORF">NSK11_contig00058-0023</name>
</gene>
<dbReference type="Proteomes" id="UP000037179">
    <property type="component" value="Unassembled WGS sequence"/>
</dbReference>
<keyword evidence="2" id="KW-1185">Reference proteome</keyword>
<accession>A0ABC9YVZ3</accession>
<comment type="caution">
    <text evidence="1">The sequence shown here is derived from an EMBL/GenBank/DDBJ whole genome shotgun (WGS) entry which is preliminary data.</text>
</comment>
<evidence type="ECO:0000313" key="1">
    <source>
        <dbReference type="EMBL" id="GAP29529.1"/>
    </source>
</evidence>
<sequence length="112" mass="11827">MDTDLGEVDWCAGRVGCGIRLLLRWGYRRGESELGEGFGEFGDQEVLQLFADVLAQGGGGGRGFAGDRDLQAEEVGVGVRFGDGQGPFVAVSQGGVLDDVGDLRADRRHRGG</sequence>
<protein>
    <submittedName>
        <fullName evidence="1">GntR family transcriptional regulator</fullName>
    </submittedName>
</protein>
<reference evidence="1 2" key="2">
    <citation type="journal article" date="2016" name="Genome Announc.">
        <title>Draft Genome Sequence of Erythromycin- and Oxytetracycline-Sensitive Nocardia seriolae Strain U-1 (NBRC 110359).</title>
        <authorList>
            <person name="Imajoh M."/>
            <person name="Sukeda M."/>
            <person name="Shimizu M."/>
            <person name="Yamane J."/>
            <person name="Ohnishi K."/>
            <person name="Oshima S."/>
        </authorList>
    </citation>
    <scope>NUCLEOTIDE SEQUENCE [LARGE SCALE GENOMIC DNA]</scope>
    <source>
        <strain evidence="1 2">U-1</strain>
    </source>
</reference>
<proteinExistence type="predicted"/>
<name>A0ABC9YVZ3_9NOCA</name>